<dbReference type="Proteomes" id="UP000015106">
    <property type="component" value="Chromosome 5"/>
</dbReference>
<evidence type="ECO:0000313" key="1">
    <source>
        <dbReference type="EnsemblPlants" id="TuG1812G0500001420.01.T03"/>
    </source>
</evidence>
<sequence length="113" mass="13642">MDPTISRLRRIKYENIILETEEVQLVFLEMTRRIIQGKRIRCKRVERRRGRSSQRAHYSITKTRATVLLLMVERRSTAREAREKLRVRNRVYSRCLFFADQLHLNPHPSSSNF</sequence>
<proteinExistence type="predicted"/>
<evidence type="ECO:0000313" key="2">
    <source>
        <dbReference type="Proteomes" id="UP000015106"/>
    </source>
</evidence>
<dbReference type="AlphaFoldDB" id="A0A8R7QDE9"/>
<dbReference type="EnsemblPlants" id="TuG1812G0500001420.01.T03">
    <property type="protein sequence ID" value="TuG1812G0500001420.01.T03"/>
    <property type="gene ID" value="TuG1812G0500001420.01"/>
</dbReference>
<accession>A0A8R7QDE9</accession>
<keyword evidence="2" id="KW-1185">Reference proteome</keyword>
<reference evidence="1" key="2">
    <citation type="submission" date="2018-03" db="EMBL/GenBank/DDBJ databases">
        <title>The Triticum urartu genome reveals the dynamic nature of wheat genome evolution.</title>
        <authorList>
            <person name="Ling H."/>
            <person name="Ma B."/>
            <person name="Shi X."/>
            <person name="Liu H."/>
            <person name="Dong L."/>
            <person name="Sun H."/>
            <person name="Cao Y."/>
            <person name="Gao Q."/>
            <person name="Zheng S."/>
            <person name="Li Y."/>
            <person name="Yu Y."/>
            <person name="Du H."/>
            <person name="Qi M."/>
            <person name="Li Y."/>
            <person name="Yu H."/>
            <person name="Cui Y."/>
            <person name="Wang N."/>
            <person name="Chen C."/>
            <person name="Wu H."/>
            <person name="Zhao Y."/>
            <person name="Zhang J."/>
            <person name="Li Y."/>
            <person name="Zhou W."/>
            <person name="Zhang B."/>
            <person name="Hu W."/>
            <person name="Eijk M."/>
            <person name="Tang J."/>
            <person name="Witsenboer H."/>
            <person name="Zhao S."/>
            <person name="Li Z."/>
            <person name="Zhang A."/>
            <person name="Wang D."/>
            <person name="Liang C."/>
        </authorList>
    </citation>
    <scope>NUCLEOTIDE SEQUENCE [LARGE SCALE GENOMIC DNA]</scope>
    <source>
        <strain evidence="1">cv. G1812</strain>
    </source>
</reference>
<dbReference type="Gramene" id="TuG1812G0500001420.01.T03">
    <property type="protein sequence ID" value="TuG1812G0500001420.01.T03"/>
    <property type="gene ID" value="TuG1812G0500001420.01"/>
</dbReference>
<reference evidence="1" key="3">
    <citation type="submission" date="2022-06" db="UniProtKB">
        <authorList>
            <consortium name="EnsemblPlants"/>
        </authorList>
    </citation>
    <scope>IDENTIFICATION</scope>
</reference>
<reference evidence="2" key="1">
    <citation type="journal article" date="2013" name="Nature">
        <title>Draft genome of the wheat A-genome progenitor Triticum urartu.</title>
        <authorList>
            <person name="Ling H.Q."/>
            <person name="Zhao S."/>
            <person name="Liu D."/>
            <person name="Wang J."/>
            <person name="Sun H."/>
            <person name="Zhang C."/>
            <person name="Fan H."/>
            <person name="Li D."/>
            <person name="Dong L."/>
            <person name="Tao Y."/>
            <person name="Gao C."/>
            <person name="Wu H."/>
            <person name="Li Y."/>
            <person name="Cui Y."/>
            <person name="Guo X."/>
            <person name="Zheng S."/>
            <person name="Wang B."/>
            <person name="Yu K."/>
            <person name="Liang Q."/>
            <person name="Yang W."/>
            <person name="Lou X."/>
            <person name="Chen J."/>
            <person name="Feng M."/>
            <person name="Jian J."/>
            <person name="Zhang X."/>
            <person name="Luo G."/>
            <person name="Jiang Y."/>
            <person name="Liu J."/>
            <person name="Wang Z."/>
            <person name="Sha Y."/>
            <person name="Zhang B."/>
            <person name="Wu H."/>
            <person name="Tang D."/>
            <person name="Shen Q."/>
            <person name="Xue P."/>
            <person name="Zou S."/>
            <person name="Wang X."/>
            <person name="Liu X."/>
            <person name="Wang F."/>
            <person name="Yang Y."/>
            <person name="An X."/>
            <person name="Dong Z."/>
            <person name="Zhang K."/>
            <person name="Zhang X."/>
            <person name="Luo M.C."/>
            <person name="Dvorak J."/>
            <person name="Tong Y."/>
            <person name="Wang J."/>
            <person name="Yang H."/>
            <person name="Li Z."/>
            <person name="Wang D."/>
            <person name="Zhang A."/>
            <person name="Wang J."/>
        </authorList>
    </citation>
    <scope>NUCLEOTIDE SEQUENCE</scope>
    <source>
        <strain evidence="2">cv. G1812</strain>
    </source>
</reference>
<organism evidence="1 2">
    <name type="scientific">Triticum urartu</name>
    <name type="common">Red wild einkorn</name>
    <name type="synonym">Crithodium urartu</name>
    <dbReference type="NCBI Taxonomy" id="4572"/>
    <lineage>
        <taxon>Eukaryota</taxon>
        <taxon>Viridiplantae</taxon>
        <taxon>Streptophyta</taxon>
        <taxon>Embryophyta</taxon>
        <taxon>Tracheophyta</taxon>
        <taxon>Spermatophyta</taxon>
        <taxon>Magnoliopsida</taxon>
        <taxon>Liliopsida</taxon>
        <taxon>Poales</taxon>
        <taxon>Poaceae</taxon>
        <taxon>BOP clade</taxon>
        <taxon>Pooideae</taxon>
        <taxon>Triticodae</taxon>
        <taxon>Triticeae</taxon>
        <taxon>Triticinae</taxon>
        <taxon>Triticum</taxon>
    </lineage>
</organism>
<name>A0A8R7QDE9_TRIUA</name>
<protein>
    <submittedName>
        <fullName evidence="1">Uncharacterized protein</fullName>
    </submittedName>
</protein>